<dbReference type="InterPro" id="IPR036770">
    <property type="entry name" value="Ankyrin_rpt-contain_sf"/>
</dbReference>
<accession>A0A225ABZ0</accession>
<gene>
    <name evidence="1" type="ORF">UA08_05996</name>
</gene>
<dbReference type="PANTHER" id="PTHR22677">
    <property type="entry name" value="ANKYRIN REPEAT DOMAIN-CONTAINING PROTEIN 60"/>
    <property type="match status" value="1"/>
</dbReference>
<dbReference type="SUPFAM" id="SSF48403">
    <property type="entry name" value="Ankyrin repeat"/>
    <property type="match status" value="1"/>
</dbReference>
<dbReference type="InterPro" id="IPR002110">
    <property type="entry name" value="Ankyrin_rpt"/>
</dbReference>
<dbReference type="RefSeq" id="XP_020118742.1">
    <property type="nucleotide sequence ID" value="XM_020268511.1"/>
</dbReference>
<dbReference type="Gene3D" id="1.25.40.20">
    <property type="entry name" value="Ankyrin repeat-containing domain"/>
    <property type="match status" value="1"/>
</dbReference>
<keyword evidence="2" id="KW-1185">Reference proteome</keyword>
<comment type="caution">
    <text evidence="1">The sequence shown here is derived from an EMBL/GenBank/DDBJ whole genome shotgun (WGS) entry which is preliminary data.</text>
</comment>
<dbReference type="AlphaFoldDB" id="A0A225ABZ0"/>
<dbReference type="OrthoDB" id="341259at2759"/>
<dbReference type="Pfam" id="PF12796">
    <property type="entry name" value="Ank_2"/>
    <property type="match status" value="1"/>
</dbReference>
<evidence type="ECO:0000313" key="1">
    <source>
        <dbReference type="EMBL" id="OKL58621.1"/>
    </source>
</evidence>
<dbReference type="PANTHER" id="PTHR22677:SF4">
    <property type="entry name" value="USHER SYNDROME TYPE-1G PROTEIN-LIKE PROTEIN"/>
    <property type="match status" value="1"/>
</dbReference>
<dbReference type="Proteomes" id="UP000214365">
    <property type="component" value="Unassembled WGS sequence"/>
</dbReference>
<dbReference type="STRING" id="1441469.A0A225ABZ0"/>
<proteinExistence type="predicted"/>
<protein>
    <submittedName>
        <fullName evidence="1">Uncharacterized protein</fullName>
    </submittedName>
</protein>
<sequence length="453" mass="51092">MAAVPKALVFSWNSTRISAGYEWEFDRVHSVFVTVNLAGRMIELDPRRPYRSLLPSIVHLHEVDTVWDEESEDVGLAERLNLSDETLSGRPLPERTSEEILEELFASSKYRRDVYISACIRRDINELRQLFETYSEDDFVSQLSDKGDSGVLLAVTEENGLANGLATVKWLHERGAAITHSNHYGRTPLMEAALWGRFEIVQYLTAQGVAVQARDGNGMNALELAMDCERNAGERASRAGLNYQEPAYADNQRARIESHLRRLSKVPSRSPGAEDPSRRGLSFFQRTADGNLALYRPKTILLVPGGHPYKAFAELDRGPNYPLVTAMSGYTYPAWPNVLDNSLWANRADELRRYRGLSPNIRAASHVEPQLPTYLLFHHDLIKFTDEDGDFEQGDLQSLLNDLLPLNPAPIITVNKGCFCTSCEGFYSAFRRTFHRLNVQFRFQGAGNANRPV</sequence>
<dbReference type="EMBL" id="LFMY01000009">
    <property type="protein sequence ID" value="OKL58621.1"/>
    <property type="molecule type" value="Genomic_DNA"/>
</dbReference>
<reference evidence="1 2" key="1">
    <citation type="submission" date="2015-06" db="EMBL/GenBank/DDBJ databases">
        <title>Talaromyces atroroseus IBT 11181 draft genome.</title>
        <authorList>
            <person name="Rasmussen K.B."/>
            <person name="Rasmussen S."/>
            <person name="Petersen B."/>
            <person name="Sicheritz-Ponten T."/>
            <person name="Mortensen U.H."/>
            <person name="Thrane U."/>
        </authorList>
    </citation>
    <scope>NUCLEOTIDE SEQUENCE [LARGE SCALE GENOMIC DNA]</scope>
    <source>
        <strain evidence="1 2">IBT 11181</strain>
    </source>
</reference>
<name>A0A225ABZ0_TALAT</name>
<dbReference type="GeneID" id="31005752"/>
<evidence type="ECO:0000313" key="2">
    <source>
        <dbReference type="Proteomes" id="UP000214365"/>
    </source>
</evidence>
<organism evidence="1 2">
    <name type="scientific">Talaromyces atroroseus</name>
    <dbReference type="NCBI Taxonomy" id="1441469"/>
    <lineage>
        <taxon>Eukaryota</taxon>
        <taxon>Fungi</taxon>
        <taxon>Dikarya</taxon>
        <taxon>Ascomycota</taxon>
        <taxon>Pezizomycotina</taxon>
        <taxon>Eurotiomycetes</taxon>
        <taxon>Eurotiomycetidae</taxon>
        <taxon>Eurotiales</taxon>
        <taxon>Trichocomaceae</taxon>
        <taxon>Talaromyces</taxon>
        <taxon>Talaromyces sect. Trachyspermi</taxon>
    </lineage>
</organism>
<dbReference type="InterPro" id="IPR039323">
    <property type="entry name" value="ANKRD_45/46/60"/>
</dbReference>